<dbReference type="EMBL" id="CP000441">
    <property type="protein sequence ID" value="ABI90606.1"/>
    <property type="molecule type" value="Genomic_DNA"/>
</dbReference>
<protein>
    <recommendedName>
        <fullName evidence="4">DUF1289 domain-containing protein</fullName>
    </recommendedName>
</protein>
<dbReference type="InterPro" id="IPR010710">
    <property type="entry name" value="DUF1289"/>
</dbReference>
<organism evidence="2 3">
    <name type="scientific">Burkholderia ambifaria (strain ATCC BAA-244 / DSM 16087 / CCUG 44356 / LMG 19182 / AMMD)</name>
    <name type="common">Burkholderia cepacia (strain AMMD)</name>
    <dbReference type="NCBI Taxonomy" id="339670"/>
    <lineage>
        <taxon>Bacteria</taxon>
        <taxon>Pseudomonadati</taxon>
        <taxon>Pseudomonadota</taxon>
        <taxon>Betaproteobacteria</taxon>
        <taxon>Burkholderiales</taxon>
        <taxon>Burkholderiaceae</taxon>
        <taxon>Burkholderia</taxon>
        <taxon>Burkholderia cepacia complex</taxon>
    </lineage>
</organism>
<accession>Q0B5G7</accession>
<dbReference type="Pfam" id="PF06945">
    <property type="entry name" value="DUF1289"/>
    <property type="match status" value="1"/>
</dbReference>
<sequence>MAVKSPCVDVCSFDGRTGYCVACLRTRDEARGWKKMTDHRRHQIVNDRAAAREADAGNDRLIAALRGRTATRRACMRSSIADDARRVGPRAGPTRHASSATLRFTSRIATSP</sequence>
<evidence type="ECO:0000313" key="2">
    <source>
        <dbReference type="EMBL" id="ABI90606.1"/>
    </source>
</evidence>
<keyword evidence="3" id="KW-1185">Reference proteome</keyword>
<feature type="compositionally biased region" description="Polar residues" evidence="1">
    <location>
        <begin position="96"/>
        <end position="112"/>
    </location>
</feature>
<evidence type="ECO:0000313" key="3">
    <source>
        <dbReference type="Proteomes" id="UP000000662"/>
    </source>
</evidence>
<dbReference type="AlphaFoldDB" id="Q0B5G7"/>
<gene>
    <name evidence="2" type="ordered locus">Bamb_5057</name>
</gene>
<dbReference type="PANTHER" id="PTHR35175:SF2">
    <property type="entry name" value="DUF1289 DOMAIN-CONTAINING PROTEIN"/>
    <property type="match status" value="1"/>
</dbReference>
<dbReference type="KEGG" id="bam:Bamb_5057"/>
<evidence type="ECO:0000256" key="1">
    <source>
        <dbReference type="SAM" id="MobiDB-lite"/>
    </source>
</evidence>
<dbReference type="eggNOG" id="COG3313">
    <property type="taxonomic scope" value="Bacteria"/>
</dbReference>
<dbReference type="PANTHER" id="PTHR35175">
    <property type="entry name" value="DUF1289 DOMAIN-CONTAINING PROTEIN"/>
    <property type="match status" value="1"/>
</dbReference>
<reference evidence="2" key="1">
    <citation type="submission" date="2006-08" db="EMBL/GenBank/DDBJ databases">
        <title>Complete sequence of Chromosome 2 of Burkholderia cepacia AMMD.</title>
        <authorList>
            <consortium name="US DOE Joint Genome Institute"/>
            <person name="Copeland A."/>
            <person name="Lucas S."/>
            <person name="Lapidus A."/>
            <person name="Barry K."/>
            <person name="Detter J.C."/>
            <person name="Glavina del Rio T."/>
            <person name="Hammon N."/>
            <person name="Israni S."/>
            <person name="Pitluck S."/>
            <person name="Bruce D."/>
            <person name="Chain P."/>
            <person name="Malfatti S."/>
            <person name="Shin M."/>
            <person name="Vergez L."/>
            <person name="Schmutz J."/>
            <person name="Larimer F."/>
            <person name="Land M."/>
            <person name="Hauser L."/>
            <person name="Kyrpides N."/>
            <person name="Kim E."/>
            <person name="Parke J."/>
            <person name="Coenye T."/>
            <person name="Konstantinidis K."/>
            <person name="Ramette A."/>
            <person name="Tiedje J."/>
            <person name="Richardson P."/>
        </authorList>
    </citation>
    <scope>NUCLEOTIDE SEQUENCE</scope>
    <source>
        <strain evidence="2">AMMD</strain>
    </source>
</reference>
<dbReference type="Proteomes" id="UP000000662">
    <property type="component" value="Chromosome 2"/>
</dbReference>
<evidence type="ECO:0008006" key="4">
    <source>
        <dbReference type="Google" id="ProtNLM"/>
    </source>
</evidence>
<feature type="region of interest" description="Disordered" evidence="1">
    <location>
        <begin position="84"/>
        <end position="112"/>
    </location>
</feature>
<proteinExistence type="predicted"/>
<name>Q0B5G7_BURCM</name>